<dbReference type="PaxDb" id="187420-MTH_1531"/>
<name>O27574_METTH</name>
<dbReference type="KEGG" id="mth:MTH_1531"/>
<evidence type="ECO:0008006" key="4">
    <source>
        <dbReference type="Google" id="ProtNLM"/>
    </source>
</evidence>
<feature type="transmembrane region" description="Helical" evidence="1">
    <location>
        <begin position="56"/>
        <end position="77"/>
    </location>
</feature>
<keyword evidence="1" id="KW-1133">Transmembrane helix</keyword>
<dbReference type="Proteomes" id="UP000005223">
    <property type="component" value="Chromosome"/>
</dbReference>
<evidence type="ECO:0000313" key="3">
    <source>
        <dbReference type="Proteomes" id="UP000005223"/>
    </source>
</evidence>
<keyword evidence="3" id="KW-1185">Reference proteome</keyword>
<gene>
    <name evidence="2" type="ordered locus">MTH_1531</name>
</gene>
<reference evidence="2 3" key="1">
    <citation type="journal article" date="1997" name="J. Bacteriol.">
        <title>Complete genome sequence of Methanobacterium thermoautotrophicum deltaH: functional analysis and comparative genomics.</title>
        <authorList>
            <person name="Smith D.R."/>
            <person name="Doucette-Stamm L.A."/>
            <person name="Deloughery C."/>
            <person name="Lee H.-M."/>
            <person name="Dubois J."/>
            <person name="Aldredge T."/>
            <person name="Bashirzadeh R."/>
            <person name="Blakely D."/>
            <person name="Cook R."/>
            <person name="Gilbert K."/>
            <person name="Harrison D."/>
            <person name="Hoang L."/>
            <person name="Keagle P."/>
            <person name="Lumm W."/>
            <person name="Pothier B."/>
            <person name="Qiu D."/>
            <person name="Spadafora R."/>
            <person name="Vicare R."/>
            <person name="Wang Y."/>
            <person name="Wierzbowski J."/>
            <person name="Gibson R."/>
            <person name="Jiwani N."/>
            <person name="Caruso A."/>
            <person name="Bush D."/>
            <person name="Safer H."/>
            <person name="Patwell D."/>
            <person name="Prabhakar S."/>
            <person name="McDougall S."/>
            <person name="Shimer G."/>
            <person name="Goyal A."/>
            <person name="Pietrovski S."/>
            <person name="Church G.M."/>
            <person name="Daniels C.J."/>
            <person name="Mao J.-i."/>
            <person name="Rice P."/>
            <person name="Nolling J."/>
            <person name="Reeve J.N."/>
        </authorList>
    </citation>
    <scope>NUCLEOTIDE SEQUENCE [LARGE SCALE GENOMIC DNA]</scope>
    <source>
        <strain evidence="3">ATCC 29096 / DSM 1053 / JCM 10044 / NBRC 100330 / Delta H</strain>
    </source>
</reference>
<evidence type="ECO:0000256" key="1">
    <source>
        <dbReference type="SAM" id="Phobius"/>
    </source>
</evidence>
<feature type="transmembrane region" description="Helical" evidence="1">
    <location>
        <begin position="89"/>
        <end position="111"/>
    </location>
</feature>
<accession>O27574</accession>
<dbReference type="EMBL" id="AE000666">
    <property type="protein sequence ID" value="AAB86005.1"/>
    <property type="molecule type" value="Genomic_DNA"/>
</dbReference>
<keyword evidence="1" id="KW-0472">Membrane</keyword>
<dbReference type="EnsemblBacteria" id="AAB86005">
    <property type="protein sequence ID" value="AAB86005"/>
    <property type="gene ID" value="MTH_1531"/>
</dbReference>
<dbReference type="InParanoid" id="O27574"/>
<sequence length="116" mass="12086">MMEIEVNWKAVVSGIILTVILGPLLRLLIPSLMGVLSILLASVACGYIADKDYLNGAVNGVIMGAAVGIINILMVYIKTGIMNMPILSILIYALAGDMSLGFLGGSAGSILGSFRD</sequence>
<dbReference type="Pfam" id="PF17647">
    <property type="entry name" value="DUF5518"/>
    <property type="match status" value="1"/>
</dbReference>
<dbReference type="PIR" id="C69071">
    <property type="entry name" value="C69071"/>
</dbReference>
<feature type="transmembrane region" description="Helical" evidence="1">
    <location>
        <begin position="6"/>
        <end position="25"/>
    </location>
</feature>
<proteinExistence type="predicted"/>
<evidence type="ECO:0000313" key="2">
    <source>
        <dbReference type="EMBL" id="AAB86005.1"/>
    </source>
</evidence>
<dbReference type="InterPro" id="IPR040493">
    <property type="entry name" value="DUF5518"/>
</dbReference>
<dbReference type="AlphaFoldDB" id="O27574"/>
<organism evidence="2 3">
    <name type="scientific">Methanothermobacter thermautotrophicus (strain ATCC 29096 / DSM 1053 / JCM 10044 / NBRC 100330 / Delta H)</name>
    <name type="common">Methanobacterium thermoautotrophicum</name>
    <dbReference type="NCBI Taxonomy" id="187420"/>
    <lineage>
        <taxon>Archaea</taxon>
        <taxon>Methanobacteriati</taxon>
        <taxon>Methanobacteriota</taxon>
        <taxon>Methanomada group</taxon>
        <taxon>Methanobacteria</taxon>
        <taxon>Methanobacteriales</taxon>
        <taxon>Methanobacteriaceae</taxon>
        <taxon>Methanothermobacter</taxon>
    </lineage>
</organism>
<protein>
    <recommendedName>
        <fullName evidence="4">DUF5518 domain-containing protein</fullName>
    </recommendedName>
</protein>
<keyword evidence="1" id="KW-0812">Transmembrane</keyword>
<dbReference type="HOGENOM" id="CLU_147142_0_0_2"/>